<dbReference type="Proteomes" id="UP000075714">
    <property type="component" value="Unassembled WGS sequence"/>
</dbReference>
<dbReference type="EMBL" id="LSYV01000010">
    <property type="protein sequence ID" value="KXZ52673.1"/>
    <property type="molecule type" value="Genomic_DNA"/>
</dbReference>
<dbReference type="OrthoDB" id="539080at2759"/>
<keyword evidence="3" id="KW-1185">Reference proteome</keyword>
<evidence type="ECO:0000256" key="1">
    <source>
        <dbReference type="SAM" id="MobiDB-lite"/>
    </source>
</evidence>
<gene>
    <name evidence="2" type="ORF">GPECTOR_9g719</name>
</gene>
<reference evidence="3" key="1">
    <citation type="journal article" date="2016" name="Nat. Commun.">
        <title>The Gonium pectorale genome demonstrates co-option of cell cycle regulation during the evolution of multicellularity.</title>
        <authorList>
            <person name="Hanschen E.R."/>
            <person name="Marriage T.N."/>
            <person name="Ferris P.J."/>
            <person name="Hamaji T."/>
            <person name="Toyoda A."/>
            <person name="Fujiyama A."/>
            <person name="Neme R."/>
            <person name="Noguchi H."/>
            <person name="Minakuchi Y."/>
            <person name="Suzuki M."/>
            <person name="Kawai-Toyooka H."/>
            <person name="Smith D.R."/>
            <person name="Sparks H."/>
            <person name="Anderson J."/>
            <person name="Bakaric R."/>
            <person name="Luria V."/>
            <person name="Karger A."/>
            <person name="Kirschner M.W."/>
            <person name="Durand P.M."/>
            <person name="Michod R.E."/>
            <person name="Nozaki H."/>
            <person name="Olson B.J."/>
        </authorList>
    </citation>
    <scope>NUCLEOTIDE SEQUENCE [LARGE SCALE GENOMIC DNA]</scope>
    <source>
        <strain evidence="3">NIES-2863</strain>
    </source>
</reference>
<proteinExistence type="predicted"/>
<feature type="region of interest" description="Disordered" evidence="1">
    <location>
        <begin position="268"/>
        <end position="289"/>
    </location>
</feature>
<accession>A0A150GS68</accession>
<sequence length="484" mass="51566">MACATGLCVLCNVEVTEEDHRREIDCPSKSCPGRVYHEDCIAGYLKRTKYSKDRCTGFPCPAILATGKQCPGYVCKMHQYFPSNQAKKKKKLDAIVAAAAAPKPKPPPGPKPKAGAQVAIAAIKRAAPEGFPQPVTTNAKALTASPGSKAPTVEQRLIPGLDGPIKGGIKGGAVNRDELRAQVARLRAEAKQNNGRPVASNVLRNANAGSKVVDAAKGVVAEDSADRAPQGATIWDAFSKAANDKMMTKAFFGDEDGKFTKLLRKRLEGNSSGVPSPDWDNSTNDESVSECESDITARGRESEESGLSAAASVAELLAFPTTLPTLADAQITDFVTVPGLMVVPFADPDPVVEHDIVYGAEDGSYLVLDSVSNAYYRLVDVYGEDAKLEELPAEDGNVYTCVAVRKSQVAAREERQRAWLQEQFAGALLAPHAQVPPQPELQLPAQQVITTVAADAAQSCAMTLTQEEEDDGTDVESLMQLLCV</sequence>
<organism evidence="2 3">
    <name type="scientific">Gonium pectorale</name>
    <name type="common">Green alga</name>
    <dbReference type="NCBI Taxonomy" id="33097"/>
    <lineage>
        <taxon>Eukaryota</taxon>
        <taxon>Viridiplantae</taxon>
        <taxon>Chlorophyta</taxon>
        <taxon>core chlorophytes</taxon>
        <taxon>Chlorophyceae</taxon>
        <taxon>CS clade</taxon>
        <taxon>Chlamydomonadales</taxon>
        <taxon>Volvocaceae</taxon>
        <taxon>Gonium</taxon>
    </lineage>
</organism>
<dbReference type="AlphaFoldDB" id="A0A150GS68"/>
<comment type="caution">
    <text evidence="2">The sequence shown here is derived from an EMBL/GenBank/DDBJ whole genome shotgun (WGS) entry which is preliminary data.</text>
</comment>
<evidence type="ECO:0000313" key="2">
    <source>
        <dbReference type="EMBL" id="KXZ52673.1"/>
    </source>
</evidence>
<evidence type="ECO:0000313" key="3">
    <source>
        <dbReference type="Proteomes" id="UP000075714"/>
    </source>
</evidence>
<feature type="compositionally biased region" description="Polar residues" evidence="1">
    <location>
        <begin position="269"/>
        <end position="286"/>
    </location>
</feature>
<protein>
    <submittedName>
        <fullName evidence="2">Uncharacterized protein</fullName>
    </submittedName>
</protein>
<name>A0A150GS68_GONPE</name>